<comment type="similarity">
    <text evidence="1">Belongs to the enoyl-CoA hydratase/isomerase family.</text>
</comment>
<evidence type="ECO:0000313" key="2">
    <source>
        <dbReference type="EMBL" id="MFC7017068.1"/>
    </source>
</evidence>
<protein>
    <submittedName>
        <fullName evidence="2">Enoyl-CoA hydratase-related protein</fullName>
    </submittedName>
</protein>
<dbReference type="RefSeq" id="WP_189880141.1">
    <property type="nucleotide sequence ID" value="NZ_BMWA01000039.1"/>
</dbReference>
<dbReference type="SUPFAM" id="SSF52096">
    <property type="entry name" value="ClpP/crotonase"/>
    <property type="match status" value="1"/>
</dbReference>
<dbReference type="Proteomes" id="UP001596409">
    <property type="component" value="Unassembled WGS sequence"/>
</dbReference>
<reference evidence="3" key="1">
    <citation type="journal article" date="2019" name="Int. J. Syst. Evol. Microbiol.">
        <title>The Global Catalogue of Microorganisms (GCM) 10K type strain sequencing project: providing services to taxonomists for standard genome sequencing and annotation.</title>
        <authorList>
            <consortium name="The Broad Institute Genomics Platform"/>
            <consortium name="The Broad Institute Genome Sequencing Center for Infectious Disease"/>
            <person name="Wu L."/>
            <person name="Ma J."/>
        </authorList>
    </citation>
    <scope>NUCLEOTIDE SEQUENCE [LARGE SCALE GENOMIC DNA]</scope>
    <source>
        <strain evidence="3">JCM 4855</strain>
    </source>
</reference>
<dbReference type="PANTHER" id="PTHR43459">
    <property type="entry name" value="ENOYL-COA HYDRATASE"/>
    <property type="match status" value="1"/>
</dbReference>
<dbReference type="InterPro" id="IPR029045">
    <property type="entry name" value="ClpP/crotonase-like_dom_sf"/>
</dbReference>
<proteinExistence type="inferred from homology"/>
<sequence length="247" mass="26449">MSRSKTEATLEVRDGVAVLTLDAPERYNALTLPMCGEMVEAMEEVDRTPGIGALVVRGAGKAFCSGADLSTLSDAGKDPLDASAFADLGTLYETFMRLGRVTVPTLAAVRGPAVGAGMNLMLAADLRIVARDARLISGFLKRGLHPGGGHFTLLDRVAGRELTAAMALFGEEINGEQAVRAGLAWDAVDAEQLDDRALELARRVAKDPELARAAVANFRRETGATPMSWDVALQFERTTQMWSMRRG</sequence>
<evidence type="ECO:0000256" key="1">
    <source>
        <dbReference type="RuleBase" id="RU003707"/>
    </source>
</evidence>
<keyword evidence="3" id="KW-1185">Reference proteome</keyword>
<gene>
    <name evidence="2" type="ORF">ACFQMH_36370</name>
</gene>
<evidence type="ECO:0000313" key="3">
    <source>
        <dbReference type="Proteomes" id="UP001596409"/>
    </source>
</evidence>
<dbReference type="InterPro" id="IPR001753">
    <property type="entry name" value="Enoyl-CoA_hydra/iso"/>
</dbReference>
<dbReference type="PANTHER" id="PTHR43459:SF1">
    <property type="entry name" value="EG:BACN32G11.4 PROTEIN"/>
    <property type="match status" value="1"/>
</dbReference>
<dbReference type="Pfam" id="PF00378">
    <property type="entry name" value="ECH_1"/>
    <property type="match status" value="1"/>
</dbReference>
<dbReference type="InterPro" id="IPR018376">
    <property type="entry name" value="Enoyl-CoA_hyd/isom_CS"/>
</dbReference>
<dbReference type="EMBL" id="JBHSYM010000086">
    <property type="protein sequence ID" value="MFC7017068.1"/>
    <property type="molecule type" value="Genomic_DNA"/>
</dbReference>
<dbReference type="CDD" id="cd06558">
    <property type="entry name" value="crotonase-like"/>
    <property type="match status" value="1"/>
</dbReference>
<comment type="caution">
    <text evidence="2">The sequence shown here is derived from an EMBL/GenBank/DDBJ whole genome shotgun (WGS) entry which is preliminary data.</text>
</comment>
<name>A0ABW2EF82_9ACTN</name>
<accession>A0ABW2EF82</accession>
<organism evidence="2 3">
    <name type="scientific">Streptomyces viridiviolaceus</name>
    <dbReference type="NCBI Taxonomy" id="68282"/>
    <lineage>
        <taxon>Bacteria</taxon>
        <taxon>Bacillati</taxon>
        <taxon>Actinomycetota</taxon>
        <taxon>Actinomycetes</taxon>
        <taxon>Kitasatosporales</taxon>
        <taxon>Streptomycetaceae</taxon>
        <taxon>Streptomyces</taxon>
    </lineage>
</organism>
<dbReference type="Gene3D" id="3.90.226.10">
    <property type="entry name" value="2-enoyl-CoA Hydratase, Chain A, domain 1"/>
    <property type="match status" value="1"/>
</dbReference>
<dbReference type="PROSITE" id="PS00166">
    <property type="entry name" value="ENOYL_COA_HYDRATASE"/>
    <property type="match status" value="1"/>
</dbReference>